<feature type="region of interest" description="Disordered" evidence="5">
    <location>
        <begin position="3589"/>
        <end position="3675"/>
    </location>
</feature>
<evidence type="ECO:0000256" key="3">
    <source>
        <dbReference type="ARBA" id="ARBA00023242"/>
    </source>
</evidence>
<feature type="compositionally biased region" description="Polar residues" evidence="5">
    <location>
        <begin position="4254"/>
        <end position="4265"/>
    </location>
</feature>
<dbReference type="GO" id="GO:0003677">
    <property type="term" value="F:DNA binding"/>
    <property type="evidence" value="ECO:0007669"/>
    <property type="project" value="InterPro"/>
</dbReference>
<dbReference type="InterPro" id="IPR016024">
    <property type="entry name" value="ARM-type_fold"/>
</dbReference>
<dbReference type="PROSITE" id="PS50048">
    <property type="entry name" value="ZN2_CY6_FUNGAL_2"/>
    <property type="match status" value="1"/>
</dbReference>
<dbReference type="SUPFAM" id="SSF48371">
    <property type="entry name" value="ARM repeat"/>
    <property type="match status" value="5"/>
</dbReference>
<dbReference type="Pfam" id="PF04082">
    <property type="entry name" value="Fungal_trans"/>
    <property type="match status" value="1"/>
</dbReference>
<accession>A0A1E4TDB6</accession>
<evidence type="ECO:0000313" key="9">
    <source>
        <dbReference type="Proteomes" id="UP000095023"/>
    </source>
</evidence>
<organism evidence="8 9">
    <name type="scientific">Tortispora caseinolytica NRRL Y-17796</name>
    <dbReference type="NCBI Taxonomy" id="767744"/>
    <lineage>
        <taxon>Eukaryota</taxon>
        <taxon>Fungi</taxon>
        <taxon>Dikarya</taxon>
        <taxon>Ascomycota</taxon>
        <taxon>Saccharomycotina</taxon>
        <taxon>Trigonopsidomycetes</taxon>
        <taxon>Trigonopsidales</taxon>
        <taxon>Trigonopsidaceae</taxon>
        <taxon>Tortispora</taxon>
    </lineage>
</organism>
<dbReference type="InterPro" id="IPR001138">
    <property type="entry name" value="Zn2Cys6_DnaBD"/>
</dbReference>
<keyword evidence="3" id="KW-0539">Nucleus</keyword>
<evidence type="ECO:0000259" key="6">
    <source>
        <dbReference type="PROSITE" id="PS50048"/>
    </source>
</evidence>
<dbReference type="PANTHER" id="PTHR17695:SF11">
    <property type="entry name" value="SMALL SUBUNIT PROCESSOME COMPONENT 20 HOMOLOG"/>
    <property type="match status" value="1"/>
</dbReference>
<evidence type="ECO:0008006" key="10">
    <source>
        <dbReference type="Google" id="ProtNLM"/>
    </source>
</evidence>
<protein>
    <recommendedName>
        <fullName evidence="10">Importin N-terminal domain-containing protein</fullName>
    </recommendedName>
</protein>
<dbReference type="GO" id="GO:0006351">
    <property type="term" value="P:DNA-templated transcription"/>
    <property type="evidence" value="ECO:0007669"/>
    <property type="project" value="InterPro"/>
</dbReference>
<dbReference type="Gene3D" id="4.10.240.10">
    <property type="entry name" value="Zn(2)-C6 fungal-type DNA-binding domain"/>
    <property type="match status" value="1"/>
</dbReference>
<dbReference type="Pfam" id="PF25780">
    <property type="entry name" value="TPR_IPO5"/>
    <property type="match status" value="1"/>
</dbReference>
<dbReference type="Pfam" id="PF00172">
    <property type="entry name" value="Zn_clus"/>
    <property type="match status" value="1"/>
</dbReference>
<evidence type="ECO:0000256" key="2">
    <source>
        <dbReference type="ARBA" id="ARBA00022737"/>
    </source>
</evidence>
<proteinExistence type="predicted"/>
<dbReference type="InterPro" id="IPR057672">
    <property type="entry name" value="TPR_IPO4/5"/>
</dbReference>
<dbReference type="InterPro" id="IPR057525">
    <property type="entry name" value="UTP20_C"/>
</dbReference>
<dbReference type="Pfam" id="PF20416">
    <property type="entry name" value="UTP20"/>
    <property type="match status" value="1"/>
</dbReference>
<evidence type="ECO:0000259" key="7">
    <source>
        <dbReference type="PROSITE" id="PS50166"/>
    </source>
</evidence>
<dbReference type="InterPro" id="IPR052575">
    <property type="entry name" value="SSU_processome_comp_20"/>
</dbReference>
<dbReference type="GO" id="GO:0008270">
    <property type="term" value="F:zinc ion binding"/>
    <property type="evidence" value="ECO:0007669"/>
    <property type="project" value="InterPro"/>
</dbReference>
<feature type="coiled-coil region" evidence="4">
    <location>
        <begin position="3416"/>
        <end position="3443"/>
    </location>
</feature>
<dbReference type="PROSITE" id="PS00463">
    <property type="entry name" value="ZN2_CY6_FUNGAL_1"/>
    <property type="match status" value="1"/>
</dbReference>
<keyword evidence="2" id="KW-0677">Repeat</keyword>
<dbReference type="CDD" id="cd00067">
    <property type="entry name" value="GAL4"/>
    <property type="match status" value="1"/>
</dbReference>
<feature type="region of interest" description="Disordered" evidence="5">
    <location>
        <begin position="3756"/>
        <end position="3788"/>
    </location>
</feature>
<dbReference type="OrthoDB" id="360653at2759"/>
<feature type="compositionally biased region" description="Polar residues" evidence="5">
    <location>
        <begin position="3502"/>
        <end position="3511"/>
    </location>
</feature>
<feature type="domain" description="Zn(2)-C6 fungal-type" evidence="6">
    <location>
        <begin position="3520"/>
        <end position="3551"/>
    </location>
</feature>
<dbReference type="SMART" id="SM00913">
    <property type="entry name" value="IBN_N"/>
    <property type="match status" value="1"/>
</dbReference>
<evidence type="ECO:0000313" key="8">
    <source>
        <dbReference type="EMBL" id="ODV89751.1"/>
    </source>
</evidence>
<dbReference type="InterPro" id="IPR007219">
    <property type="entry name" value="XnlR_reg_dom"/>
</dbReference>
<feature type="compositionally biased region" description="Acidic residues" evidence="5">
    <location>
        <begin position="311"/>
        <end position="333"/>
    </location>
</feature>
<dbReference type="GO" id="GO:0006886">
    <property type="term" value="P:intracellular protein transport"/>
    <property type="evidence" value="ECO:0007669"/>
    <property type="project" value="InterPro"/>
</dbReference>
<dbReference type="Pfam" id="PF25574">
    <property type="entry name" value="TPR_IMB1"/>
    <property type="match status" value="1"/>
</dbReference>
<dbReference type="PANTHER" id="PTHR17695">
    <property type="entry name" value="SMALL SUBUNIT PROCESSOME COMPONENT 20 HOMOLOG"/>
    <property type="match status" value="1"/>
</dbReference>
<name>A0A1E4TDB6_9ASCO</name>
<dbReference type="InterPro" id="IPR011989">
    <property type="entry name" value="ARM-like"/>
</dbReference>
<dbReference type="InterPro" id="IPR001494">
    <property type="entry name" value="Importin-beta_N"/>
</dbReference>
<dbReference type="Pfam" id="PF03810">
    <property type="entry name" value="IBN_N"/>
    <property type="match status" value="1"/>
</dbReference>
<dbReference type="GO" id="GO:0051170">
    <property type="term" value="P:import into nucleus"/>
    <property type="evidence" value="ECO:0007669"/>
    <property type="project" value="UniProtKB-ARBA"/>
</dbReference>
<dbReference type="CDD" id="cd12148">
    <property type="entry name" value="fungal_TF_MHR"/>
    <property type="match status" value="1"/>
</dbReference>
<dbReference type="PROSITE" id="PS50166">
    <property type="entry name" value="IMPORTIN_B_NT"/>
    <property type="match status" value="1"/>
</dbReference>
<feature type="region of interest" description="Disordered" evidence="5">
    <location>
        <begin position="310"/>
        <end position="335"/>
    </location>
</feature>
<keyword evidence="4" id="KW-0175">Coiled coil</keyword>
<reference evidence="9" key="1">
    <citation type="submission" date="2016-02" db="EMBL/GenBank/DDBJ databases">
        <title>Comparative genomics of biotechnologically important yeasts.</title>
        <authorList>
            <consortium name="DOE Joint Genome Institute"/>
            <person name="Riley R."/>
            <person name="Haridas S."/>
            <person name="Wolfe K.H."/>
            <person name="Lopes M.R."/>
            <person name="Hittinger C.T."/>
            <person name="Goker M."/>
            <person name="Salamov A."/>
            <person name="Wisecaver J."/>
            <person name="Long T.M."/>
            <person name="Aerts A.L."/>
            <person name="Barry K."/>
            <person name="Choi C."/>
            <person name="Clum A."/>
            <person name="Coughlan A.Y."/>
            <person name="Deshpande S."/>
            <person name="Douglass A.P."/>
            <person name="Hanson S.J."/>
            <person name="Klenk H.-P."/>
            <person name="Labutti K."/>
            <person name="Lapidus A."/>
            <person name="Lindquist E."/>
            <person name="Lipzen A."/>
            <person name="Meier-Kolthoff J.P."/>
            <person name="Ohm R.A."/>
            <person name="Otillar R.P."/>
            <person name="Pangilinan J."/>
            <person name="Peng Y."/>
            <person name="Rokas A."/>
            <person name="Rosa C.A."/>
            <person name="Scheuner C."/>
            <person name="Sibirny A.A."/>
            <person name="Slot J.C."/>
            <person name="Stielow J.B."/>
            <person name="Sun H."/>
            <person name="Kurtzman C.P."/>
            <person name="Blackwell M."/>
            <person name="Jeffries T.W."/>
            <person name="Grigoriev I.V."/>
        </authorList>
    </citation>
    <scope>NUCLEOTIDE SEQUENCE [LARGE SCALE GENOMIC DNA]</scope>
    <source>
        <strain evidence="9">NRRL Y-17796</strain>
    </source>
</reference>
<feature type="region of interest" description="Disordered" evidence="5">
    <location>
        <begin position="3479"/>
        <end position="3514"/>
    </location>
</feature>
<dbReference type="GO" id="GO:0031267">
    <property type="term" value="F:small GTPase binding"/>
    <property type="evidence" value="ECO:0007669"/>
    <property type="project" value="InterPro"/>
</dbReference>
<dbReference type="InterPro" id="IPR046523">
    <property type="entry name" value="UTP20_dom"/>
</dbReference>
<dbReference type="SMART" id="SM00066">
    <property type="entry name" value="GAL4"/>
    <property type="match status" value="1"/>
</dbReference>
<dbReference type="SMART" id="SM00906">
    <property type="entry name" value="Fungal_trans"/>
    <property type="match status" value="1"/>
</dbReference>
<dbReference type="GO" id="GO:0030686">
    <property type="term" value="C:90S preribosome"/>
    <property type="evidence" value="ECO:0007669"/>
    <property type="project" value="TreeGrafter"/>
</dbReference>
<sequence>MSPNTEVTALLEQILAPAASDIRSASTRLEKEWYQNPSSVLILINIALNDQRREIRQLAAVEARKLVAKHWKESFKTDQQNTLAVRDALLQSCFTETDPLVKHSLARVVGAIVSQNLSDWPEISTSLLTLEPSSVTELETKIYLIYTIASASPTYLTENIDTLLPIFDQALSVPNAQTVHFNALLGLTEVAQIIDEVGVKKYAPAFRAIFPRTLAVFKEVLDSGDDENASEVYTFFNELLYAHSSLLGSHIGDLFQAMIQVASSNTLNPALRCPAIQFFMVCTATKKSKIQKHKLGPVLASMALSIMSETSEFDDDEDDSPSDIEDDDDYQDSEDPRSVALDLIRTLCVYLPASQVSAAIVDAIPQYIQSTDVNHRRAILQAVDAAVEGTPDYFGDKLDSLFLLLEHGFRDSSAKVRIAALNALHQIALECPEVVSAHHETLVPMIFNVLSGNDVNFSKAAIRALDAVLDVMTQDEITRYVNSVMDFLLQFVKHSDNKVLKSKVIRSIGSTAHSAKSAFKPYATPTMQLLETCLGSPVETDDDQQILCRVFETLGEVALAIGKEDFAFFATPSLEISMKALEASAKDPSSSVPDSVYAFWVSMAELYRKDFAPFLDTVFQTLFPRLEVEENNSLLDILESQLYDDDDLDSELVQQMAQDSALSSEKSIVAQTLADILSACQEACAPYVSKIITIVTPLAGSMHESVRVGALGCLWQSITILCKVQDPDMKKLDVNAPFPYTDLKALCEPLVSITVKILQEDDDLTVVGTCCTALALFVKECGPGLVMDSVEPISECLFSILSKKHISQLIFEGQYLDDDNEEFEDLDDEEDKEDGADEDMSEWQRGLIESALDLVEAFCKVFGASYLRFFEMYLPHIVSLARSPSPAERAYAIGVLAECAGALGGSADFKKHVQTLFNLMYESLADSGEEVRSHSAYGIGIMVITVPDLIEDIKPMYPSILSQLQQIIASGYRAPRTLANVCGCVGRMILRSPDAMPMVESVVSSVLSYMPLKDGFEEYSPVLDMLVLLYPSHKALIDQNGVVVYNIAIDAINHSPDTAEYDVLTPGSKRFEDVKNLLVSITQANKDTEELLQQFLSFKDRIDKISVTAVRRSAVPQDTDTSYFVDAYHKWVELTLATDFVQFSRQIRSYSQSLPLVLYHKDTIFSKLEEYIAHEDVHSLEALLDLLTQFCRDLGPDFEPYFTRSFKLLANLSHNSDPNVVNCTFTAMAFIFKYLSKLLVPDLVPTYDLVAPLLGKERQRPYISKFAAEAFSYLLRRVPETDLPRLIEHVLTDVKESDTPEYTAGCASVFVESVKNVKMTLHSRAPLILQNLLHSQTKYLPLLSKVIIQTLHHVNSQTSEPLESTVLEYLKTANDLEISSCLLFCLIGTRKGSRVTQWDEVSLVLESLTSETKVSPENTQLLLCCVSAYFQGCPLSFVLKHSQTIISGFISNCGYLPFLQLVSFLINARKDIISGVCIKPLVSLLKTDGILPALYTLTDLSDAFRDSSLDDSALKIPSSLQISVFEQLEDNAQAIAAMTFVQLNCCTSEVSDYISRRLSSIDVQSQTDLYTAFLLYCTADSSWCKDHTETVIGCIQYRGDSDIKYSDVAYLLVLLKFIKNNNEWKPSDTEFHNLTRFLLKYLKFHSHEVRRNALSCYMSLFERKTTVTDTVSVCALIEEISVTAENARSLSLQVKRLSNVALRGTDLEKDIFVSYCFGLLTVQFTPLWQDVYQALALNSKIESVWSYSLDLLRSSSTKNEPDFEYVEYPLNIDEIISPDCTNVEWICQKSQASFQALNLSSAEISKTMMLKFLKEDRTSKNTMEQGLELLKHIPALAEKHSSDIVPLFIDVFNATDFDAEDEEKPERLSYTAQIKLLDLFGKFKNPKSLYSSERVRGLLFNLLSRGDQSIQERAFKALLTWKDPALIRYSENILKLITDTNFRDEATTFLLPAGEESAIQENYRADVLDVVLPILYGRSLAKKSRVDNRHAVLTVLANTGMDAVEQFCDLATSFSHYKHFVNTSLSPYTFDLSIAKFESAADFRRAKGYCSMLNDIIEHFGYSLAPIGHKLLEPLLFFLVANESAVEDSNHLSKAMRRSAFLCLYDFYSHVYGFEWTNWQPAIMHDIFEPRMDNFASENLEVPSILMKLFLLWASKPEYVEFLAYNKHLVPSRLIGCFENDNVKTPVVEYVVDFVNSLLSFALDDNETAISLVSKIVQRYLQRLTVLISRCTSPQLLTKEIDSVISLAELNLFTDSEVAHELITTLFATLDKPAFPLRVASRVSLYKAILKVIEKQSSFKTGGFDLVLAKQFHFAKDRDSRVILSAILQSIALKNDAYSTAGALVTDLNAYSSSRLDDPDFGARLDAYAKINESVSEQLSALTWLYIVSNSLFFVQDPEELSLRTSAGLSIKRFLQMLAREDSSDIDNNISMSLIYTDILLPSVRYGLKEESEVLRSEWIRILADCVEILKDKSEMADLQVLLFDGDMEANIFVNLLHIQQHRKLRAIRRIGSMAKKGLFSSSSISQCLLPIVEHYIPSSDQEGTELGEETIRVIGALCSQLTWKQYRAIFKRYAKSLSSTAKVFRVTTRLLTAATSALSLRDEPDPETTKPKLLETLPDQNELRKTILEDFCPKLQNAMHIKNADEESLYYRIPLVIPIVRLYLLLDYDDIAVRLPGTLTNLCQKLRSREEEVRRNVRSTLTRVCKLLKKEHYPFVFRELKDALTRGYQVHILGYTVHYLLVELQGHFQVGDLDPSAPILMDIIMEEIFGAVAEEKEAEDYISRMKEINTQKSYDSARLLAMFVSIPQFAAIVTPISNFLLYEKLSSKTEKKLSELLRRISLGIAENTESNSKSTLQLCYELFQESVPAASKPEISNTPARDESHFIVHNNSRNNGIKEYPENKSILANLSFDILSSVLSRSKALFDLASVRQFVPMLIKSFDNPRESVRASGMRLLSSIIDLSGGELDEWNTQIAMNCMTIIKETADTSDQLFHSALKLSSTLLNSSAKHGFDDEDIGYILNFIKDDLLEPDRQGAFFTFLRAATNRHILIAEVYDIFDIVRDMMVTSHSKTTRESARTLYFKFLLEYPHGKKRFAAQYSFLIKNLEYPYESGRLAVLEVINSLLIRVKDETFEEFLGPLYGALVLVIVNDNSLICRQFAIMCLTKLIQRMSSENLAGIVNTAIGWLKQSDNLKLVRGGLDVILVYLSCTTPSEKEFWLVCLDSLENVLSTEEESAAQWEVQLSAIALLDKITEIDTAKEYTAQSQAALWDKLERLLLQRNVQVQIESSKLLQKVLLADSVENNYIFVEDELKSRYVEAIFEQLKSSNLSPELAEACTRNMLLLVNGFKGLADADGYESFLNACRRCTNAERTRRGISLFESRKAICRIVAGFIELKDVETVKTESVDIVRAVLPLTNNDTEEVNEEIKNLSEEVLQKLAKTIGETNYAQSVGTVREEMKARRIERKHKRSIMAVAHPDKAASKRLKKNVKQKSVRKENASPSDSTGGSNVRRRAAKACIACRKRKIKCDVLKHYPCSKCNSLGTPCTLVESKRGRKKGTIIKRKPKIGSDGSNSIDTLAAVAATMSPSLPASPNTPESHPASSAYGSTDRASSQTSIRDLTSDTFSQRSPVSVAYPRHFSESGKSKQTDSSMIESPLPSSGDSLQRVGSSSQDTTFTLSHLLNSISEQEQKEKNDMTLSNASRTDYLATLLRIINNLSNESLRTADLDSNLYYSEFSVYHFFRKSLEEKANSLEKERSGEGSITSRLNSEFNESSSLPSSSRQPQGIVNTAHTGQAIDTVSQSLPAADPMSNYTISKDIDSLTLQYLKQKKVFVVPPRRICVQMLKLFFRFVDPCVPVIHLGQFTHDLWGGTLSPLLLHSMLYISSFFASNDILEALNYKSRSEAAEAFFANAKLIEALDLEKSKLCRIQAYTIMAFNPGVTGDDKNSRYWIGRALRLAQHLGMNRRSQHQKLDPDNRKLWLRIWSVLYARDRYISISTGSNMAVNDNNVDITDTLDESHFIDSNPEPIPFGFPTHRSDYSVMFSLNYIKMGNICGAIALCNYAARAHGTETERRKCAQLLEEYDRNLPNCLRVISNEKNSIDLDTHIFQRSIQIGYLLGVILLHRPGYENNEPQSRKIVVDAAYNLIKHVEFLTKSNIAVHTAMIFLSSLFLAVVVALNEAFNNPEDLSARRQLIMGLDILREMASAWHQAGMLYTMTRLAIKKLQLVPGSTFKETVIVRDADEVSEFTDSASLSQRGNSNENRDQSGVRVGTSSGSIARSAVASSEDTEAFQTDVIPTSIASLPLRLQFKYAGPFGLPAGGFNDNMFSAENMDDMTGFGKFDIDSTDLDKFMGTSDAMDELFDKEGPYSSYDILGNTQAWGYLHKSTLKTLFEPDL</sequence>
<keyword evidence="9" id="KW-1185">Reference proteome</keyword>
<dbReference type="Pfam" id="PF07539">
    <property type="entry name" value="UTP20_N"/>
    <property type="match status" value="1"/>
</dbReference>
<gene>
    <name evidence="8" type="ORF">CANCADRAFT_4376</name>
</gene>
<dbReference type="GO" id="GO:0000981">
    <property type="term" value="F:DNA-binding transcription factor activity, RNA polymerase II-specific"/>
    <property type="evidence" value="ECO:0007669"/>
    <property type="project" value="InterPro"/>
</dbReference>
<evidence type="ECO:0000256" key="5">
    <source>
        <dbReference type="SAM" id="MobiDB-lite"/>
    </source>
</evidence>
<dbReference type="EMBL" id="KV453843">
    <property type="protein sequence ID" value="ODV89751.1"/>
    <property type="molecule type" value="Genomic_DNA"/>
</dbReference>
<feature type="compositionally biased region" description="Polar residues" evidence="5">
    <location>
        <begin position="3651"/>
        <end position="3675"/>
    </location>
</feature>
<evidence type="ECO:0000256" key="1">
    <source>
        <dbReference type="ARBA" id="ARBA00022723"/>
    </source>
</evidence>
<dbReference type="SUPFAM" id="SSF57701">
    <property type="entry name" value="Zn2/Cys6 DNA-binding domain"/>
    <property type="match status" value="1"/>
</dbReference>
<feature type="compositionally biased region" description="Basic and acidic residues" evidence="5">
    <location>
        <begin position="3641"/>
        <end position="3650"/>
    </location>
</feature>
<dbReference type="Proteomes" id="UP000095023">
    <property type="component" value="Unassembled WGS sequence"/>
</dbReference>
<dbReference type="GO" id="GO:0032040">
    <property type="term" value="C:small-subunit processome"/>
    <property type="evidence" value="ECO:0007669"/>
    <property type="project" value="TreeGrafter"/>
</dbReference>
<feature type="compositionally biased region" description="Basic residues" evidence="5">
    <location>
        <begin position="3485"/>
        <end position="3496"/>
    </location>
</feature>
<dbReference type="InterPro" id="IPR058584">
    <property type="entry name" value="IMB1_TNPO1-like_TPR"/>
</dbReference>
<dbReference type="InterPro" id="IPR011430">
    <property type="entry name" value="UTP20_N"/>
</dbReference>
<dbReference type="Pfam" id="PF23099">
    <property type="entry name" value="UTP20_C"/>
    <property type="match status" value="1"/>
</dbReference>
<evidence type="ECO:0000256" key="4">
    <source>
        <dbReference type="SAM" id="Coils"/>
    </source>
</evidence>
<dbReference type="Gene3D" id="1.25.10.10">
    <property type="entry name" value="Leucine-rich Repeat Variant"/>
    <property type="match status" value="3"/>
</dbReference>
<feature type="compositionally biased region" description="Low complexity" evidence="5">
    <location>
        <begin position="3768"/>
        <end position="3788"/>
    </location>
</feature>
<dbReference type="InterPro" id="IPR036864">
    <property type="entry name" value="Zn2-C6_fun-type_DNA-bd_sf"/>
</dbReference>
<keyword evidence="1" id="KW-0479">Metal-binding</keyword>
<feature type="region of interest" description="Disordered" evidence="5">
    <location>
        <begin position="4254"/>
        <end position="4278"/>
    </location>
</feature>
<feature type="compositionally biased region" description="Polar residues" evidence="5">
    <location>
        <begin position="3589"/>
        <end position="3633"/>
    </location>
</feature>
<feature type="domain" description="Importin N-terminal" evidence="7">
    <location>
        <begin position="25"/>
        <end position="95"/>
    </location>
</feature>